<evidence type="ECO:0000256" key="1">
    <source>
        <dbReference type="SAM" id="MobiDB-lite"/>
    </source>
</evidence>
<evidence type="ECO:0000313" key="3">
    <source>
        <dbReference type="Proteomes" id="UP000244962"/>
    </source>
</evidence>
<reference evidence="3" key="1">
    <citation type="submission" date="2018-04" db="EMBL/GenBank/DDBJ databases">
        <authorList>
            <person name="Liu S."/>
            <person name="Wang Z."/>
            <person name="Li J."/>
        </authorList>
    </citation>
    <scope>NUCLEOTIDE SEQUENCE [LARGE SCALE GENOMIC DNA]</scope>
    <source>
        <strain evidence="3">622</strain>
    </source>
</reference>
<accession>A0A2U1TDE5</accession>
<protein>
    <submittedName>
        <fullName evidence="2">Uncharacterized protein</fullName>
    </submittedName>
</protein>
<dbReference type="AlphaFoldDB" id="A0A2U1TDE5"/>
<sequence>MKTTLATDSVRHDHPPQTPASPQPAPTSVRRVGLVDRAALHLGVALVKWGRRPVKATRHRRAGTQVDDVTRRDVAEAEKQREELRDQFLALFLFR</sequence>
<proteinExistence type="predicted"/>
<feature type="compositionally biased region" description="Pro residues" evidence="1">
    <location>
        <begin position="16"/>
        <end position="25"/>
    </location>
</feature>
<comment type="caution">
    <text evidence="2">The sequence shown here is derived from an EMBL/GenBank/DDBJ whole genome shotgun (WGS) entry which is preliminary data.</text>
</comment>
<dbReference type="RefSeq" id="WP_108962808.1">
    <property type="nucleotide sequence ID" value="NZ_QEFB01000007.1"/>
</dbReference>
<organism evidence="2 3">
    <name type="scientific">Mycetocola zhujimingii</name>
    <dbReference type="NCBI Taxonomy" id="2079792"/>
    <lineage>
        <taxon>Bacteria</taxon>
        <taxon>Bacillati</taxon>
        <taxon>Actinomycetota</taxon>
        <taxon>Actinomycetes</taxon>
        <taxon>Micrococcales</taxon>
        <taxon>Microbacteriaceae</taxon>
        <taxon>Mycetocola</taxon>
    </lineage>
</organism>
<feature type="region of interest" description="Disordered" evidence="1">
    <location>
        <begin position="1"/>
        <end position="28"/>
    </location>
</feature>
<gene>
    <name evidence="2" type="ORF">DF223_07980</name>
</gene>
<dbReference type="Proteomes" id="UP000244962">
    <property type="component" value="Unassembled WGS sequence"/>
</dbReference>
<evidence type="ECO:0000313" key="2">
    <source>
        <dbReference type="EMBL" id="PWC06912.1"/>
    </source>
</evidence>
<name>A0A2U1TDE5_9MICO</name>
<dbReference type="EMBL" id="QEFB01000007">
    <property type="protein sequence ID" value="PWC06912.1"/>
    <property type="molecule type" value="Genomic_DNA"/>
</dbReference>
<keyword evidence="3" id="KW-1185">Reference proteome</keyword>